<dbReference type="GO" id="GO:0005783">
    <property type="term" value="C:endoplasmic reticulum"/>
    <property type="evidence" value="ECO:0007669"/>
    <property type="project" value="UniProtKB-SubCell"/>
</dbReference>
<evidence type="ECO:0000256" key="6">
    <source>
        <dbReference type="ARBA" id="ARBA00023136"/>
    </source>
</evidence>
<evidence type="ECO:0008006" key="10">
    <source>
        <dbReference type="Google" id="ProtNLM"/>
    </source>
</evidence>
<reference evidence="8" key="1">
    <citation type="journal article" date="2023" name="Mol. Phylogenet. Evol.">
        <title>Genome-scale phylogeny and comparative genomics of the fungal order Sordariales.</title>
        <authorList>
            <person name="Hensen N."/>
            <person name="Bonometti L."/>
            <person name="Westerberg I."/>
            <person name="Brannstrom I.O."/>
            <person name="Guillou S."/>
            <person name="Cros-Aarteil S."/>
            <person name="Calhoun S."/>
            <person name="Haridas S."/>
            <person name="Kuo A."/>
            <person name="Mondo S."/>
            <person name="Pangilinan J."/>
            <person name="Riley R."/>
            <person name="LaButti K."/>
            <person name="Andreopoulos B."/>
            <person name="Lipzen A."/>
            <person name="Chen C."/>
            <person name="Yan M."/>
            <person name="Daum C."/>
            <person name="Ng V."/>
            <person name="Clum A."/>
            <person name="Steindorff A."/>
            <person name="Ohm R.A."/>
            <person name="Martin F."/>
            <person name="Silar P."/>
            <person name="Natvig D.O."/>
            <person name="Lalanne C."/>
            <person name="Gautier V."/>
            <person name="Ament-Velasquez S.L."/>
            <person name="Kruys A."/>
            <person name="Hutchinson M.I."/>
            <person name="Powell A.J."/>
            <person name="Barry K."/>
            <person name="Miller A.N."/>
            <person name="Grigoriev I.V."/>
            <person name="Debuchy R."/>
            <person name="Gladieux P."/>
            <person name="Hiltunen Thoren M."/>
            <person name="Johannesson H."/>
        </authorList>
    </citation>
    <scope>NUCLEOTIDE SEQUENCE</scope>
    <source>
        <strain evidence="8">PSN309</strain>
    </source>
</reference>
<dbReference type="InterPro" id="IPR011990">
    <property type="entry name" value="TPR-like_helical_dom_sf"/>
</dbReference>
<evidence type="ECO:0000313" key="8">
    <source>
        <dbReference type="EMBL" id="KAK4188864.1"/>
    </source>
</evidence>
<dbReference type="GO" id="GO:0016020">
    <property type="term" value="C:membrane"/>
    <property type="evidence" value="ECO:0007669"/>
    <property type="project" value="UniProtKB-SubCell"/>
</dbReference>
<keyword evidence="6" id="KW-0472">Membrane</keyword>
<name>A0AAN6WVF5_9PEZI</name>
<dbReference type="PANTHER" id="PTHR48182">
    <property type="entry name" value="PROTEIN SERAC1"/>
    <property type="match status" value="1"/>
</dbReference>
<dbReference type="InterPro" id="IPR029058">
    <property type="entry name" value="AB_hydrolase_fold"/>
</dbReference>
<dbReference type="Gene3D" id="1.25.40.10">
    <property type="entry name" value="Tetratricopeptide repeat domain"/>
    <property type="match status" value="2"/>
</dbReference>
<organism evidence="8 9">
    <name type="scientific">Podospora australis</name>
    <dbReference type="NCBI Taxonomy" id="1536484"/>
    <lineage>
        <taxon>Eukaryota</taxon>
        <taxon>Fungi</taxon>
        <taxon>Dikarya</taxon>
        <taxon>Ascomycota</taxon>
        <taxon>Pezizomycotina</taxon>
        <taxon>Sordariomycetes</taxon>
        <taxon>Sordariomycetidae</taxon>
        <taxon>Sordariales</taxon>
        <taxon>Podosporaceae</taxon>
        <taxon>Podospora</taxon>
    </lineage>
</organism>
<dbReference type="GO" id="GO:0005739">
    <property type="term" value="C:mitochondrion"/>
    <property type="evidence" value="ECO:0007669"/>
    <property type="project" value="UniProtKB-SubCell"/>
</dbReference>
<dbReference type="SUPFAM" id="SSF53474">
    <property type="entry name" value="alpha/beta-Hydrolases"/>
    <property type="match status" value="1"/>
</dbReference>
<comment type="caution">
    <text evidence="8">The sequence shown here is derived from an EMBL/GenBank/DDBJ whole genome shotgun (WGS) entry which is preliminary data.</text>
</comment>
<evidence type="ECO:0000256" key="5">
    <source>
        <dbReference type="ARBA" id="ARBA00023128"/>
    </source>
</evidence>
<keyword evidence="5" id="KW-0496">Mitochondrion</keyword>
<feature type="compositionally biased region" description="Low complexity" evidence="7">
    <location>
        <begin position="317"/>
        <end position="329"/>
    </location>
</feature>
<protein>
    <recommendedName>
        <fullName evidence="10">DUF676 domain-containing protein</fullName>
    </recommendedName>
</protein>
<evidence type="ECO:0000256" key="7">
    <source>
        <dbReference type="SAM" id="MobiDB-lite"/>
    </source>
</evidence>
<keyword evidence="9" id="KW-1185">Reference proteome</keyword>
<accession>A0AAN6WVF5</accession>
<keyword evidence="4" id="KW-0256">Endoplasmic reticulum</keyword>
<evidence type="ECO:0000256" key="2">
    <source>
        <dbReference type="ARBA" id="ARBA00004240"/>
    </source>
</evidence>
<proteinExistence type="predicted"/>
<sequence length="788" mass="87417">MPLRQLYPDPPVYGAADTAKVDIIAVHGLNPKSKDDEQHAWDTWRTPPGPNGHLWLREDLPHFVPDSRIFLYEYNSTAVYGRDRDTFTGKASELLEAIRVERDDDDVRPILFLGHSMGGLLIKQALINAHNNPKYTEIRNATTGLAFFATPHNGGDWKLVSLGSVAAKIATATGFQQGDDVLETLKQGSIFSDIMHELFRQQLMKYDIISFWGARDTAVPPESARLGLPGDVENVVKLNADHRSVCKFSATDRTDQDNLKFVRRNIKDLYNSAIRKSIQTNPAATPQIPTINGWNGRTAGYTPPGAASLRPPSAQGRSPSPNPHSRSPSAQGRSVPIPGASPPQQLRSPQPPPLPPRYSDPPPSSGSFPGPPSTPSVESDFIVGSMYFPTSEDPRSIQVAEFKNTGFWEEARTLEHQMFDEFQKTFGLEHESTLRAAYDIAYTCFDLGFLLEAEKWINWVTPIMRNALDARHHLALNLSRLTSEVSRERGNYGEAEANLVRVLMDQRDLSGNTGPDTLESLETERALGIVCHGLGRIKDAAARLEHRTQALTSLLGENHVMVASSAMDYVEVVMPNPMAETVNLAGSYVHQASKSMQDLHRRLLKSFGANNQVTIRALRVRGVLELLLGNTMEASELLYRAHKDAENTLGKEHPDTLNVVIHLGFLCNKQDSSTSVFGTVSSSARLHYEQYAAWLESRKGLKTPEVQATMSMLAMSYMGAQDYLQAEKWFEKLVEAYAGTGKEKELSNARSMLELCQMNTRFLRPRGTGGSGDIVSMFANLMGNNRRY</sequence>
<evidence type="ECO:0000256" key="3">
    <source>
        <dbReference type="ARBA" id="ARBA00004370"/>
    </source>
</evidence>
<dbReference type="InterPro" id="IPR052374">
    <property type="entry name" value="SERAC1"/>
</dbReference>
<dbReference type="SUPFAM" id="SSF48452">
    <property type="entry name" value="TPR-like"/>
    <property type="match status" value="1"/>
</dbReference>
<feature type="compositionally biased region" description="Polar residues" evidence="7">
    <location>
        <begin position="281"/>
        <end position="295"/>
    </location>
</feature>
<dbReference type="EMBL" id="MU864382">
    <property type="protein sequence ID" value="KAK4188864.1"/>
    <property type="molecule type" value="Genomic_DNA"/>
</dbReference>
<gene>
    <name evidence="8" type="ORF">QBC35DRAFT_495003</name>
</gene>
<comment type="subcellular location">
    <subcellularLocation>
        <location evidence="2">Endoplasmic reticulum</location>
    </subcellularLocation>
    <subcellularLocation>
        <location evidence="3">Membrane</location>
    </subcellularLocation>
    <subcellularLocation>
        <location evidence="1">Mitochondrion</location>
    </subcellularLocation>
</comment>
<feature type="region of interest" description="Disordered" evidence="7">
    <location>
        <begin position="281"/>
        <end position="376"/>
    </location>
</feature>
<feature type="compositionally biased region" description="Pro residues" evidence="7">
    <location>
        <begin position="349"/>
        <end position="374"/>
    </location>
</feature>
<dbReference type="Gene3D" id="3.40.50.1820">
    <property type="entry name" value="alpha/beta hydrolase"/>
    <property type="match status" value="1"/>
</dbReference>
<dbReference type="Proteomes" id="UP001302126">
    <property type="component" value="Unassembled WGS sequence"/>
</dbReference>
<evidence type="ECO:0000256" key="1">
    <source>
        <dbReference type="ARBA" id="ARBA00004173"/>
    </source>
</evidence>
<dbReference type="AlphaFoldDB" id="A0AAN6WVF5"/>
<evidence type="ECO:0000256" key="4">
    <source>
        <dbReference type="ARBA" id="ARBA00022824"/>
    </source>
</evidence>
<dbReference type="PANTHER" id="PTHR48182:SF2">
    <property type="entry name" value="PROTEIN SERAC1"/>
    <property type="match status" value="1"/>
</dbReference>
<evidence type="ECO:0000313" key="9">
    <source>
        <dbReference type="Proteomes" id="UP001302126"/>
    </source>
</evidence>
<reference evidence="8" key="2">
    <citation type="submission" date="2023-05" db="EMBL/GenBank/DDBJ databases">
        <authorList>
            <consortium name="Lawrence Berkeley National Laboratory"/>
            <person name="Steindorff A."/>
            <person name="Hensen N."/>
            <person name="Bonometti L."/>
            <person name="Westerberg I."/>
            <person name="Brannstrom I.O."/>
            <person name="Guillou S."/>
            <person name="Cros-Aarteil S."/>
            <person name="Calhoun S."/>
            <person name="Haridas S."/>
            <person name="Kuo A."/>
            <person name="Mondo S."/>
            <person name="Pangilinan J."/>
            <person name="Riley R."/>
            <person name="Labutti K."/>
            <person name="Andreopoulos B."/>
            <person name="Lipzen A."/>
            <person name="Chen C."/>
            <person name="Yanf M."/>
            <person name="Daum C."/>
            <person name="Ng V."/>
            <person name="Clum A."/>
            <person name="Ohm R."/>
            <person name="Martin F."/>
            <person name="Silar P."/>
            <person name="Natvig D."/>
            <person name="Lalanne C."/>
            <person name="Gautier V."/>
            <person name="Ament-Velasquez S.L."/>
            <person name="Kruys A."/>
            <person name="Hutchinson M.I."/>
            <person name="Powell A.J."/>
            <person name="Barry K."/>
            <person name="Miller A.N."/>
            <person name="Grigoriev I.V."/>
            <person name="Debuchy R."/>
            <person name="Gladieux P."/>
            <person name="Thoren M.H."/>
            <person name="Johannesson H."/>
        </authorList>
    </citation>
    <scope>NUCLEOTIDE SEQUENCE</scope>
    <source>
        <strain evidence="8">PSN309</strain>
    </source>
</reference>